<dbReference type="InterPro" id="IPR016024">
    <property type="entry name" value="ARM-type_fold"/>
</dbReference>
<comment type="function">
    <text evidence="5">Key component of the cytosolic iron-sulfur protein assembly (CIA) complex, a multiprotein complex that mediates the incorporation of iron-sulfur cluster into apoproteins specifically involved in DNA metabolism and genomic integrity. In the CIA complex, MMS19 acts as an adapter between early-acting CIA components and a subset of cellular target iron-sulfur proteins.</text>
</comment>
<sequence>MSEERIERLVRTWIATEQQEEVDAAVAELSSGNASLLPLVKALGEYLTSEEDDQRTKGVEFLSSVLARFPREKLNRQSVRVLVTFYCGKLEDTETIIPALKGLVALVAAPTFTSTDAVEVVRALFRHVKMKVLIQAQRFLVFTIIDTLLANHREAFKGMVKEFLDGYIAIAEGEKDPRNLLLAFAIARVILIEFDISAHVEDLFNITFCYFPITFRPPPDDPYGITSDDLKNALRACLNATPSFGPWAIPLFLEKVTAGSPVTKRDTLQTLDACLPVYGASMARTHARKLWNTLKLEIFQPTDPETEAKALKSTQILIQTIYANGADGDSQEIEGLAKEACEECLRILKEPEKSQAKPATKVLCAFMSTTPSVARFTLSQAIPHFVRLFLDPDEAPNRAPTLRLLSDVVAAARDSTLKDLEVLDEDEEVPLSPYKDEVLGVFSVGLKNSVTCKHALEGLRNLVTTHGLLSDEELGFIVHSVNEILLKEGMEDDDIGEGILELFIAISTTAPRHVTETTLPLLFSSLPDRAPPRSADADRLRVWHILAFLKKLCIQSDLFEMFVVRLSTKLDLVCTPRTAAEGEESDVEPSAAYAHSILRTLADVLAIKVDKEHPDVAKYIDRLLPRLYHLHIYSALSAEESQAIATDERLVAVSAEIITLIMQVQTAQKQDAFIQSLFAAYFEGQASQIADGQPKLPADNSFKPFEPQVDPLQKHLVPLFSAAVVALRKEVAFPTENEGTVLHSLLLWSLDEAQTSLQRDACNHAIGSVVNKRAEGLSSFLSEELDTFWSANIADTSVPAERRRNAISAWIWIAKALLIRRHSTAMSYAERLFVLFDDTEVSWDAARAIGQIVRADKVLTKRNHAVIKILYAQKFFNALLPRIVEGAKAPGDPRRQNAYLVALTSLIKAIPKTTYAHELPTLMPLLLRGLELPDPEIRANVIDTFLVTADPDAKEKSAISEHATSLVHTMLKNSMVSQQPSVRLRVSALRYLAKLPSLVRYDVLHPQKATVVRELAKALDDPKKAVRKEAVEARTNWFKFSG</sequence>
<proteinExistence type="inferred from homology"/>
<gene>
    <name evidence="8" type="ORF">GFSPODELE1_LOCUS9654</name>
</gene>
<feature type="domain" description="MMS19 N-terminal" evidence="7">
    <location>
        <begin position="40"/>
        <end position="300"/>
    </location>
</feature>
<keyword evidence="3" id="KW-0677">Repeat</keyword>
<dbReference type="InterPro" id="IPR011989">
    <property type="entry name" value="ARM-like"/>
</dbReference>
<dbReference type="Proteomes" id="UP001497453">
    <property type="component" value="Chromosome 8"/>
</dbReference>
<evidence type="ECO:0000259" key="6">
    <source>
        <dbReference type="Pfam" id="PF12460"/>
    </source>
</evidence>
<dbReference type="PANTHER" id="PTHR12891">
    <property type="entry name" value="DNA REPAIR/TRANSCRIPTION PROTEIN MET18/MMS19"/>
    <property type="match status" value="1"/>
</dbReference>
<dbReference type="SUPFAM" id="SSF48371">
    <property type="entry name" value="ARM repeat"/>
    <property type="match status" value="2"/>
</dbReference>
<comment type="subcellular location">
    <subcellularLocation>
        <location evidence="1 5">Nucleus</location>
    </subcellularLocation>
</comment>
<evidence type="ECO:0000256" key="3">
    <source>
        <dbReference type="ARBA" id="ARBA00022737"/>
    </source>
</evidence>
<dbReference type="Gene3D" id="1.25.10.10">
    <property type="entry name" value="Leucine-rich Repeat Variant"/>
    <property type="match status" value="1"/>
</dbReference>
<name>A0ABP1E2N9_9APHY</name>
<keyword evidence="9" id="KW-1185">Reference proteome</keyword>
<evidence type="ECO:0000256" key="2">
    <source>
        <dbReference type="ARBA" id="ARBA00009340"/>
    </source>
</evidence>
<dbReference type="Pfam" id="PF12460">
    <property type="entry name" value="MMS19_C"/>
    <property type="match status" value="1"/>
</dbReference>
<accession>A0ABP1E2N9</accession>
<feature type="domain" description="MMS19 C-terminal" evidence="6">
    <location>
        <begin position="545"/>
        <end position="996"/>
    </location>
</feature>
<evidence type="ECO:0000256" key="1">
    <source>
        <dbReference type="ARBA" id="ARBA00004123"/>
    </source>
</evidence>
<protein>
    <recommendedName>
        <fullName evidence="5">MMS19 nucleotide excision repair protein</fullName>
    </recommendedName>
</protein>
<dbReference type="InterPro" id="IPR039920">
    <property type="entry name" value="MMS19"/>
</dbReference>
<evidence type="ECO:0000313" key="8">
    <source>
        <dbReference type="EMBL" id="CAL1714197.1"/>
    </source>
</evidence>
<organism evidence="8 9">
    <name type="scientific">Somion occarium</name>
    <dbReference type="NCBI Taxonomy" id="3059160"/>
    <lineage>
        <taxon>Eukaryota</taxon>
        <taxon>Fungi</taxon>
        <taxon>Dikarya</taxon>
        <taxon>Basidiomycota</taxon>
        <taxon>Agaricomycotina</taxon>
        <taxon>Agaricomycetes</taxon>
        <taxon>Polyporales</taxon>
        <taxon>Cerrenaceae</taxon>
        <taxon>Somion</taxon>
    </lineage>
</organism>
<dbReference type="PANTHER" id="PTHR12891:SF0">
    <property type="entry name" value="MMS19 NUCLEOTIDE EXCISION REPAIR PROTEIN HOMOLOG"/>
    <property type="match status" value="1"/>
</dbReference>
<dbReference type="EMBL" id="OZ037951">
    <property type="protein sequence ID" value="CAL1714197.1"/>
    <property type="molecule type" value="Genomic_DNA"/>
</dbReference>
<keyword evidence="5" id="KW-0227">DNA damage</keyword>
<evidence type="ECO:0000256" key="4">
    <source>
        <dbReference type="ARBA" id="ARBA00023242"/>
    </source>
</evidence>
<evidence type="ECO:0000259" key="7">
    <source>
        <dbReference type="Pfam" id="PF14500"/>
    </source>
</evidence>
<comment type="similarity">
    <text evidence="2 5">Belongs to the MET18/MMS19 family.</text>
</comment>
<evidence type="ECO:0000313" key="9">
    <source>
        <dbReference type="Proteomes" id="UP001497453"/>
    </source>
</evidence>
<dbReference type="Pfam" id="PF14500">
    <property type="entry name" value="MMS19_N"/>
    <property type="match status" value="1"/>
</dbReference>
<dbReference type="InterPro" id="IPR029240">
    <property type="entry name" value="MMS19_N"/>
</dbReference>
<dbReference type="InterPro" id="IPR024687">
    <property type="entry name" value="MMS19_C"/>
</dbReference>
<reference evidence="9" key="1">
    <citation type="submission" date="2024-04" db="EMBL/GenBank/DDBJ databases">
        <authorList>
            <person name="Shaw F."/>
            <person name="Minotto A."/>
        </authorList>
    </citation>
    <scope>NUCLEOTIDE SEQUENCE [LARGE SCALE GENOMIC DNA]</scope>
</reference>
<keyword evidence="4 5" id="KW-0539">Nucleus</keyword>
<evidence type="ECO:0000256" key="5">
    <source>
        <dbReference type="RuleBase" id="RU367072"/>
    </source>
</evidence>
<keyword evidence="5" id="KW-0234">DNA repair</keyword>